<dbReference type="InterPro" id="IPR014748">
    <property type="entry name" value="Enoyl-CoA_hydra_C"/>
</dbReference>
<dbReference type="Pfam" id="PF00378">
    <property type="entry name" value="ECH_1"/>
    <property type="match status" value="1"/>
</dbReference>
<sequence length="260" mass="26957">MSGSILTETVDGIATVTLSNPAKLNAVDLAMWHGLRASMQTLSAEPGLRCVILRGAGNQAFAAGGDIEEFLRVRATVDDALRYHEDGVAAALAAVRDCPVPTVAAISGACIGGGLEIAGCCDLRIAGESARFGAPINKLGFSMYPGEMAGLLALAGPAVVLEILLEGRILSAAEALQKGLLTRVVGDEAVFGEAQASARRIAAGAPGVARAHKAWARRLQSAAPLSGAEKRAAFDFLDTEDYREGLAAFLEKRKPVFSGR</sequence>
<keyword evidence="2" id="KW-0456">Lyase</keyword>
<dbReference type="GO" id="GO:0016829">
    <property type="term" value="F:lyase activity"/>
    <property type="evidence" value="ECO:0007669"/>
    <property type="project" value="UniProtKB-KW"/>
</dbReference>
<gene>
    <name evidence="3" type="ORF">C7389_106152</name>
</gene>
<dbReference type="Gene3D" id="1.10.12.10">
    <property type="entry name" value="Lyase 2-enoyl-coa Hydratase, Chain A, domain 2"/>
    <property type="match status" value="1"/>
</dbReference>
<dbReference type="InterPro" id="IPR001753">
    <property type="entry name" value="Enoyl-CoA_hydra/iso"/>
</dbReference>
<evidence type="ECO:0000313" key="3">
    <source>
        <dbReference type="EMBL" id="TDN52453.1"/>
    </source>
</evidence>
<dbReference type="PANTHER" id="PTHR11941:SF54">
    <property type="entry name" value="ENOYL-COA HYDRATASE, MITOCHONDRIAL"/>
    <property type="match status" value="1"/>
</dbReference>
<comment type="similarity">
    <text evidence="1">Belongs to the enoyl-CoA hydratase/isomerase family.</text>
</comment>
<protein>
    <submittedName>
        <fullName evidence="3">Enoyl-CoA hydratase/carnithine racemase</fullName>
    </submittedName>
</protein>
<keyword evidence="4" id="KW-1185">Reference proteome</keyword>
<dbReference type="Gene3D" id="3.90.226.10">
    <property type="entry name" value="2-enoyl-CoA Hydratase, Chain A, domain 1"/>
    <property type="match status" value="1"/>
</dbReference>
<proteinExistence type="inferred from homology"/>
<name>A0A4R6E3S0_9RHOO</name>
<dbReference type="PANTHER" id="PTHR11941">
    <property type="entry name" value="ENOYL-COA HYDRATASE-RELATED"/>
    <property type="match status" value="1"/>
</dbReference>
<accession>A0A4R6E3S0</accession>
<comment type="caution">
    <text evidence="3">The sequence shown here is derived from an EMBL/GenBank/DDBJ whole genome shotgun (WGS) entry which is preliminary data.</text>
</comment>
<dbReference type="SUPFAM" id="SSF52096">
    <property type="entry name" value="ClpP/crotonase"/>
    <property type="match status" value="1"/>
</dbReference>
<dbReference type="CDD" id="cd06558">
    <property type="entry name" value="crotonase-like"/>
    <property type="match status" value="1"/>
</dbReference>
<evidence type="ECO:0000313" key="4">
    <source>
        <dbReference type="Proteomes" id="UP000295129"/>
    </source>
</evidence>
<dbReference type="Proteomes" id="UP000295129">
    <property type="component" value="Unassembled WGS sequence"/>
</dbReference>
<reference evidence="3 4" key="1">
    <citation type="submission" date="2019-03" db="EMBL/GenBank/DDBJ databases">
        <title>Genomic Encyclopedia of Type Strains, Phase IV (KMG-IV): sequencing the most valuable type-strain genomes for metagenomic binning, comparative biology and taxonomic classification.</title>
        <authorList>
            <person name="Goeker M."/>
        </authorList>
    </citation>
    <scope>NUCLEOTIDE SEQUENCE [LARGE SCALE GENOMIC DNA]</scope>
    <source>
        <strain evidence="3 4">DSM 12121</strain>
    </source>
</reference>
<dbReference type="AlphaFoldDB" id="A0A4R6E3S0"/>
<dbReference type="InterPro" id="IPR029045">
    <property type="entry name" value="ClpP/crotonase-like_dom_sf"/>
</dbReference>
<dbReference type="GO" id="GO:0006635">
    <property type="term" value="P:fatty acid beta-oxidation"/>
    <property type="evidence" value="ECO:0007669"/>
    <property type="project" value="TreeGrafter"/>
</dbReference>
<evidence type="ECO:0000256" key="1">
    <source>
        <dbReference type="ARBA" id="ARBA00005254"/>
    </source>
</evidence>
<dbReference type="OrthoDB" id="9148881at2"/>
<organism evidence="3 4">
    <name type="scientific">Azoarcus indigens</name>
    <dbReference type="NCBI Taxonomy" id="29545"/>
    <lineage>
        <taxon>Bacteria</taxon>
        <taxon>Pseudomonadati</taxon>
        <taxon>Pseudomonadota</taxon>
        <taxon>Betaproteobacteria</taxon>
        <taxon>Rhodocyclales</taxon>
        <taxon>Zoogloeaceae</taxon>
        <taxon>Azoarcus</taxon>
    </lineage>
</organism>
<dbReference type="EMBL" id="SNVV01000006">
    <property type="protein sequence ID" value="TDN52453.1"/>
    <property type="molecule type" value="Genomic_DNA"/>
</dbReference>
<evidence type="ECO:0000256" key="2">
    <source>
        <dbReference type="ARBA" id="ARBA00023239"/>
    </source>
</evidence>
<dbReference type="RefSeq" id="WP_133590565.1">
    <property type="nucleotide sequence ID" value="NZ_SNVV01000006.1"/>
</dbReference>